<dbReference type="AlphaFoldDB" id="A0A484N2R6"/>
<feature type="compositionally biased region" description="Acidic residues" evidence="1">
    <location>
        <begin position="87"/>
        <end position="103"/>
    </location>
</feature>
<reference evidence="2 3" key="1">
    <citation type="submission" date="2018-04" db="EMBL/GenBank/DDBJ databases">
        <authorList>
            <person name="Vogel A."/>
        </authorList>
    </citation>
    <scope>NUCLEOTIDE SEQUENCE [LARGE SCALE GENOMIC DNA]</scope>
</reference>
<sequence length="231" mass="26688">MDEIFLSHQNRIVRRLYSLFLGCYRRSDKGKEEDGKEEEESVVVDMVDPSSFEGVDHNEEEEIKDGKEEDELVNMVDPSNFEGIPEEKEEEEGDQFNLNEEEEVKNRSPPTQEEEEEKFTLEGEAIEDEMATSDKIVHDVVEFCKSTENNVDEELGRGLREKKRSSNELDKAEEVQLNKRRNPSSQQLEAFHQFMQSTIADGREVQCIIEKRGESHGIVNKWWSSLIKAGG</sequence>
<accession>A0A484N2R6</accession>
<dbReference type="EMBL" id="OOIL02005533">
    <property type="protein sequence ID" value="VFQ95119.1"/>
    <property type="molecule type" value="Genomic_DNA"/>
</dbReference>
<protein>
    <submittedName>
        <fullName evidence="2">Uncharacterized protein</fullName>
    </submittedName>
</protein>
<name>A0A484N2R6_9ASTE</name>
<feature type="region of interest" description="Disordered" evidence="1">
    <location>
        <begin position="151"/>
        <end position="184"/>
    </location>
</feature>
<evidence type="ECO:0000313" key="2">
    <source>
        <dbReference type="EMBL" id="VFQ95119.1"/>
    </source>
</evidence>
<evidence type="ECO:0000256" key="1">
    <source>
        <dbReference type="SAM" id="MobiDB-lite"/>
    </source>
</evidence>
<gene>
    <name evidence="2" type="ORF">CCAM_LOCUS36895</name>
</gene>
<keyword evidence="3" id="KW-1185">Reference proteome</keyword>
<dbReference type="Proteomes" id="UP000595140">
    <property type="component" value="Unassembled WGS sequence"/>
</dbReference>
<feature type="compositionally biased region" description="Basic and acidic residues" evidence="1">
    <location>
        <begin position="154"/>
        <end position="177"/>
    </location>
</feature>
<proteinExistence type="predicted"/>
<evidence type="ECO:0000313" key="3">
    <source>
        <dbReference type="Proteomes" id="UP000595140"/>
    </source>
</evidence>
<feature type="region of interest" description="Disordered" evidence="1">
    <location>
        <begin position="27"/>
        <end position="118"/>
    </location>
</feature>
<feature type="compositionally biased region" description="Acidic residues" evidence="1">
    <location>
        <begin position="58"/>
        <end position="72"/>
    </location>
</feature>
<organism evidence="2 3">
    <name type="scientific">Cuscuta campestris</name>
    <dbReference type="NCBI Taxonomy" id="132261"/>
    <lineage>
        <taxon>Eukaryota</taxon>
        <taxon>Viridiplantae</taxon>
        <taxon>Streptophyta</taxon>
        <taxon>Embryophyta</taxon>
        <taxon>Tracheophyta</taxon>
        <taxon>Spermatophyta</taxon>
        <taxon>Magnoliopsida</taxon>
        <taxon>eudicotyledons</taxon>
        <taxon>Gunneridae</taxon>
        <taxon>Pentapetalae</taxon>
        <taxon>asterids</taxon>
        <taxon>lamiids</taxon>
        <taxon>Solanales</taxon>
        <taxon>Convolvulaceae</taxon>
        <taxon>Cuscuteae</taxon>
        <taxon>Cuscuta</taxon>
        <taxon>Cuscuta subgen. Grammica</taxon>
        <taxon>Cuscuta sect. Cleistogrammica</taxon>
    </lineage>
</organism>